<evidence type="ECO:0000256" key="1">
    <source>
        <dbReference type="ARBA" id="ARBA00023015"/>
    </source>
</evidence>
<keyword evidence="2" id="KW-0238">DNA-binding</keyword>
<dbReference type="Proteomes" id="UP001529369">
    <property type="component" value="Unassembled WGS sequence"/>
</dbReference>
<name>A0ABT8A3A3_9PROT</name>
<dbReference type="EMBL" id="JAUFPN010000066">
    <property type="protein sequence ID" value="MDN3564171.1"/>
    <property type="molecule type" value="Genomic_DNA"/>
</dbReference>
<dbReference type="InterPro" id="IPR036390">
    <property type="entry name" value="WH_DNA-bd_sf"/>
</dbReference>
<comment type="caution">
    <text evidence="5">The sequence shown here is derived from an EMBL/GenBank/DDBJ whole genome shotgun (WGS) entry which is preliminary data.</text>
</comment>
<gene>
    <name evidence="5" type="ORF">QWZ14_07265</name>
</gene>
<dbReference type="CDD" id="cd00090">
    <property type="entry name" value="HTH_ARSR"/>
    <property type="match status" value="1"/>
</dbReference>
<dbReference type="InterPro" id="IPR011991">
    <property type="entry name" value="ArsR-like_HTH"/>
</dbReference>
<dbReference type="PANTHER" id="PTHR43132:SF2">
    <property type="entry name" value="ARSENICAL RESISTANCE OPERON REPRESSOR ARSR-RELATED"/>
    <property type="match status" value="1"/>
</dbReference>
<keyword evidence="1" id="KW-0805">Transcription regulation</keyword>
<dbReference type="SUPFAM" id="SSF46785">
    <property type="entry name" value="Winged helix' DNA-binding domain"/>
    <property type="match status" value="1"/>
</dbReference>
<keyword evidence="6" id="KW-1185">Reference proteome</keyword>
<evidence type="ECO:0000256" key="3">
    <source>
        <dbReference type="ARBA" id="ARBA00023163"/>
    </source>
</evidence>
<dbReference type="PANTHER" id="PTHR43132">
    <property type="entry name" value="ARSENICAL RESISTANCE OPERON REPRESSOR ARSR-RELATED"/>
    <property type="match status" value="1"/>
</dbReference>
<proteinExistence type="predicted"/>
<dbReference type="NCBIfam" id="NF033788">
    <property type="entry name" value="HTH_metalloreg"/>
    <property type="match status" value="1"/>
</dbReference>
<protein>
    <submittedName>
        <fullName evidence="5">Metalloregulator ArsR/SmtB family transcription factor</fullName>
    </submittedName>
</protein>
<reference evidence="6" key="1">
    <citation type="journal article" date="2019" name="Int. J. Syst. Evol. Microbiol.">
        <title>The Global Catalogue of Microorganisms (GCM) 10K type strain sequencing project: providing services to taxonomists for standard genome sequencing and annotation.</title>
        <authorList>
            <consortium name="The Broad Institute Genomics Platform"/>
            <consortium name="The Broad Institute Genome Sequencing Center for Infectious Disease"/>
            <person name="Wu L."/>
            <person name="Ma J."/>
        </authorList>
    </citation>
    <scope>NUCLEOTIDE SEQUENCE [LARGE SCALE GENOMIC DNA]</scope>
    <source>
        <strain evidence="6">CECT 7131</strain>
    </source>
</reference>
<keyword evidence="3" id="KW-0804">Transcription</keyword>
<organism evidence="5 6">
    <name type="scientific">Paeniroseomonas aquatica</name>
    <dbReference type="NCBI Taxonomy" id="373043"/>
    <lineage>
        <taxon>Bacteria</taxon>
        <taxon>Pseudomonadati</taxon>
        <taxon>Pseudomonadota</taxon>
        <taxon>Alphaproteobacteria</taxon>
        <taxon>Acetobacterales</taxon>
        <taxon>Acetobacteraceae</taxon>
        <taxon>Paeniroseomonas</taxon>
    </lineage>
</organism>
<dbReference type="PRINTS" id="PR00778">
    <property type="entry name" value="HTHARSR"/>
</dbReference>
<feature type="domain" description="HTH arsR-type" evidence="4">
    <location>
        <begin position="1"/>
        <end position="93"/>
    </location>
</feature>
<dbReference type="Gene3D" id="1.10.10.10">
    <property type="entry name" value="Winged helix-like DNA-binding domain superfamily/Winged helix DNA-binding domain"/>
    <property type="match status" value="1"/>
</dbReference>
<evidence type="ECO:0000313" key="6">
    <source>
        <dbReference type="Proteomes" id="UP001529369"/>
    </source>
</evidence>
<sequence length="100" mass="11614">MRKARKASDFLKALSNESRLLLLCLLVERERSVSELEELMSLRQPNVSQQLARLRLDGLVDARRDGKTVYYRLASNDVLRMIDVIYDIFCRDQPDIGTSR</sequence>
<dbReference type="InterPro" id="IPR051011">
    <property type="entry name" value="Metal_resp_trans_reg"/>
</dbReference>
<dbReference type="Pfam" id="PF01022">
    <property type="entry name" value="HTH_5"/>
    <property type="match status" value="1"/>
</dbReference>
<dbReference type="InterPro" id="IPR001845">
    <property type="entry name" value="HTH_ArsR_DNA-bd_dom"/>
</dbReference>
<accession>A0ABT8A3A3</accession>
<evidence type="ECO:0000313" key="5">
    <source>
        <dbReference type="EMBL" id="MDN3564171.1"/>
    </source>
</evidence>
<dbReference type="InterPro" id="IPR036388">
    <property type="entry name" value="WH-like_DNA-bd_sf"/>
</dbReference>
<evidence type="ECO:0000259" key="4">
    <source>
        <dbReference type="PROSITE" id="PS50987"/>
    </source>
</evidence>
<dbReference type="SMART" id="SM00418">
    <property type="entry name" value="HTH_ARSR"/>
    <property type="match status" value="1"/>
</dbReference>
<evidence type="ECO:0000256" key="2">
    <source>
        <dbReference type="ARBA" id="ARBA00023125"/>
    </source>
</evidence>
<dbReference type="PROSITE" id="PS50987">
    <property type="entry name" value="HTH_ARSR_2"/>
    <property type="match status" value="1"/>
</dbReference>